<keyword evidence="6" id="KW-1185">Reference proteome</keyword>
<sequence length="241" mass="26710">MSATSETTFPTTMSSTNDENWLTDSLVSRSIDRSEQPTLAHKTQTSDQKNGTRTRHDYTVGWVSVLEEEQVAATVIFIDQKNYFGDTILAVAARDELEPAVQILQNDEERGLRQRIPEQLTYRFIKLLLRRGARVDARDHNGRTPLVYAAQSGWASVAELLLAHGAEMESTDTAGMTPLLWAARWGSTRVVKLLLEKGANSEAEDGNGMIALGWATSMSLELRFVGAAIAPPIYQIPYLGR</sequence>
<organism evidence="5 6">
    <name type="scientific">Aspergillus violaceofuscus (strain CBS 115571)</name>
    <dbReference type="NCBI Taxonomy" id="1450538"/>
    <lineage>
        <taxon>Eukaryota</taxon>
        <taxon>Fungi</taxon>
        <taxon>Dikarya</taxon>
        <taxon>Ascomycota</taxon>
        <taxon>Pezizomycotina</taxon>
        <taxon>Eurotiomycetes</taxon>
        <taxon>Eurotiomycetidae</taxon>
        <taxon>Eurotiales</taxon>
        <taxon>Aspergillaceae</taxon>
        <taxon>Aspergillus</taxon>
    </lineage>
</organism>
<evidence type="ECO:0000313" key="6">
    <source>
        <dbReference type="Proteomes" id="UP000249829"/>
    </source>
</evidence>
<feature type="region of interest" description="Disordered" evidence="4">
    <location>
        <begin position="32"/>
        <end position="54"/>
    </location>
</feature>
<dbReference type="SMART" id="SM00248">
    <property type="entry name" value="ANK"/>
    <property type="match status" value="3"/>
</dbReference>
<feature type="repeat" description="ANK" evidence="3">
    <location>
        <begin position="141"/>
        <end position="173"/>
    </location>
</feature>
<dbReference type="PANTHER" id="PTHR24161:SF121">
    <property type="entry name" value="M-PHASE PHOSPHOPROTEIN 8"/>
    <property type="match status" value="1"/>
</dbReference>
<dbReference type="Pfam" id="PF12796">
    <property type="entry name" value="Ank_2"/>
    <property type="match status" value="1"/>
</dbReference>
<dbReference type="Proteomes" id="UP000249829">
    <property type="component" value="Unassembled WGS sequence"/>
</dbReference>
<dbReference type="PANTHER" id="PTHR24161">
    <property type="entry name" value="ANK_REP_REGION DOMAIN-CONTAINING PROTEIN-RELATED"/>
    <property type="match status" value="1"/>
</dbReference>
<evidence type="ECO:0000256" key="1">
    <source>
        <dbReference type="ARBA" id="ARBA00022737"/>
    </source>
</evidence>
<dbReference type="PROSITE" id="PS50297">
    <property type="entry name" value="ANK_REP_REGION"/>
    <property type="match status" value="2"/>
</dbReference>
<dbReference type="AlphaFoldDB" id="A0A2V5HN18"/>
<accession>A0A2V5HN18</accession>
<keyword evidence="2 3" id="KW-0040">ANK repeat</keyword>
<feature type="repeat" description="ANK" evidence="3">
    <location>
        <begin position="174"/>
        <end position="206"/>
    </location>
</feature>
<reference evidence="5 6" key="1">
    <citation type="submission" date="2018-02" db="EMBL/GenBank/DDBJ databases">
        <title>The genomes of Aspergillus section Nigri reveals drivers in fungal speciation.</title>
        <authorList>
            <consortium name="DOE Joint Genome Institute"/>
            <person name="Vesth T.C."/>
            <person name="Nybo J."/>
            <person name="Theobald S."/>
            <person name="Brandl J."/>
            <person name="Frisvad J.C."/>
            <person name="Nielsen K.F."/>
            <person name="Lyhne E.K."/>
            <person name="Kogle M.E."/>
            <person name="Kuo A."/>
            <person name="Riley R."/>
            <person name="Clum A."/>
            <person name="Nolan M."/>
            <person name="Lipzen A."/>
            <person name="Salamov A."/>
            <person name="Henrissat B."/>
            <person name="Wiebenga A."/>
            <person name="De vries R.P."/>
            <person name="Grigoriev I.V."/>
            <person name="Mortensen U.H."/>
            <person name="Andersen M.R."/>
            <person name="Baker S.E."/>
        </authorList>
    </citation>
    <scope>NUCLEOTIDE SEQUENCE [LARGE SCALE GENOMIC DNA]</scope>
    <source>
        <strain evidence="5 6">CBS 115571</strain>
    </source>
</reference>
<proteinExistence type="predicted"/>
<dbReference type="Gene3D" id="1.25.40.20">
    <property type="entry name" value="Ankyrin repeat-containing domain"/>
    <property type="match status" value="2"/>
</dbReference>
<dbReference type="PRINTS" id="PR01415">
    <property type="entry name" value="ANKYRIN"/>
</dbReference>
<dbReference type="InterPro" id="IPR002110">
    <property type="entry name" value="Ankyrin_rpt"/>
</dbReference>
<keyword evidence="1" id="KW-0677">Repeat</keyword>
<evidence type="ECO:0000256" key="2">
    <source>
        <dbReference type="ARBA" id="ARBA00023043"/>
    </source>
</evidence>
<dbReference type="STRING" id="1450538.A0A2V5HN18"/>
<dbReference type="PROSITE" id="PS50088">
    <property type="entry name" value="ANK_REPEAT"/>
    <property type="match status" value="2"/>
</dbReference>
<evidence type="ECO:0000313" key="5">
    <source>
        <dbReference type="EMBL" id="PYI23484.1"/>
    </source>
</evidence>
<protein>
    <submittedName>
        <fullName evidence="5">Ankyrin</fullName>
    </submittedName>
</protein>
<evidence type="ECO:0000256" key="4">
    <source>
        <dbReference type="SAM" id="MobiDB-lite"/>
    </source>
</evidence>
<gene>
    <name evidence="5" type="ORF">BO99DRAFT_428775</name>
</gene>
<evidence type="ECO:0000256" key="3">
    <source>
        <dbReference type="PROSITE-ProRule" id="PRU00023"/>
    </source>
</evidence>
<feature type="compositionally biased region" description="Polar residues" evidence="4">
    <location>
        <begin position="41"/>
        <end position="51"/>
    </location>
</feature>
<name>A0A2V5HN18_ASPV1</name>
<dbReference type="InterPro" id="IPR036770">
    <property type="entry name" value="Ankyrin_rpt-contain_sf"/>
</dbReference>
<dbReference type="EMBL" id="KZ825105">
    <property type="protein sequence ID" value="PYI23484.1"/>
    <property type="molecule type" value="Genomic_DNA"/>
</dbReference>
<dbReference type="SUPFAM" id="SSF48403">
    <property type="entry name" value="Ankyrin repeat"/>
    <property type="match status" value="1"/>
</dbReference>